<keyword evidence="7" id="KW-0653">Protein transport</keyword>
<dbReference type="EMBL" id="CP036433">
    <property type="protein sequence ID" value="QDU94894.1"/>
    <property type="molecule type" value="Genomic_DNA"/>
</dbReference>
<dbReference type="GO" id="GO:0022857">
    <property type="term" value="F:transmembrane transporter activity"/>
    <property type="evidence" value="ECO:0007669"/>
    <property type="project" value="InterPro"/>
</dbReference>
<organism evidence="8 9">
    <name type="scientific">Lignipirellula cremea</name>
    <dbReference type="NCBI Taxonomy" id="2528010"/>
    <lineage>
        <taxon>Bacteria</taxon>
        <taxon>Pseudomonadati</taxon>
        <taxon>Planctomycetota</taxon>
        <taxon>Planctomycetia</taxon>
        <taxon>Pirellulales</taxon>
        <taxon>Pirellulaceae</taxon>
        <taxon>Lignipirellula</taxon>
    </lineage>
</organism>
<name>A0A518DST7_9BACT</name>
<comment type="subcellular location">
    <subcellularLocation>
        <location evidence="1">Cell membrane</location>
        <topology evidence="1">Single-pass membrane protein</topology>
    </subcellularLocation>
    <subcellularLocation>
        <location evidence="7">Cell membrane</location>
        <topology evidence="7">Single-pass type II membrane protein</topology>
    </subcellularLocation>
</comment>
<keyword evidence="9" id="KW-1185">Reference proteome</keyword>
<evidence type="ECO:0000256" key="7">
    <source>
        <dbReference type="RuleBase" id="RU003879"/>
    </source>
</evidence>
<dbReference type="GO" id="GO:0015031">
    <property type="term" value="P:protein transport"/>
    <property type="evidence" value="ECO:0007669"/>
    <property type="project" value="UniProtKB-KW"/>
</dbReference>
<keyword evidence="4 7" id="KW-0812">Transmembrane</keyword>
<keyword evidence="3" id="KW-1003">Cell membrane</keyword>
<dbReference type="Proteomes" id="UP000317648">
    <property type="component" value="Chromosome"/>
</dbReference>
<evidence type="ECO:0000256" key="3">
    <source>
        <dbReference type="ARBA" id="ARBA00022475"/>
    </source>
</evidence>
<evidence type="ECO:0000256" key="4">
    <source>
        <dbReference type="ARBA" id="ARBA00022692"/>
    </source>
</evidence>
<evidence type="ECO:0000313" key="9">
    <source>
        <dbReference type="Proteomes" id="UP000317648"/>
    </source>
</evidence>
<dbReference type="InterPro" id="IPR003400">
    <property type="entry name" value="ExbD"/>
</dbReference>
<keyword evidence="7" id="KW-0813">Transport</keyword>
<protein>
    <submittedName>
        <fullName evidence="8">Biopolymer transport protein ExbD/TolR</fullName>
    </submittedName>
</protein>
<dbReference type="OrthoDB" id="274945at2"/>
<evidence type="ECO:0000256" key="2">
    <source>
        <dbReference type="ARBA" id="ARBA00005811"/>
    </source>
</evidence>
<accession>A0A518DST7</accession>
<dbReference type="Pfam" id="PF02472">
    <property type="entry name" value="ExbD"/>
    <property type="match status" value="1"/>
</dbReference>
<dbReference type="PANTHER" id="PTHR30558:SF3">
    <property type="entry name" value="BIOPOLYMER TRANSPORT PROTEIN EXBD-RELATED"/>
    <property type="match status" value="1"/>
</dbReference>
<dbReference type="GO" id="GO:0005886">
    <property type="term" value="C:plasma membrane"/>
    <property type="evidence" value="ECO:0007669"/>
    <property type="project" value="UniProtKB-SubCell"/>
</dbReference>
<dbReference type="RefSeq" id="WP_145053682.1">
    <property type="nucleotide sequence ID" value="NZ_CP036433.1"/>
</dbReference>
<evidence type="ECO:0000313" key="8">
    <source>
        <dbReference type="EMBL" id="QDU94894.1"/>
    </source>
</evidence>
<evidence type="ECO:0000256" key="6">
    <source>
        <dbReference type="ARBA" id="ARBA00023136"/>
    </source>
</evidence>
<comment type="similarity">
    <text evidence="2 7">Belongs to the ExbD/TolR family.</text>
</comment>
<evidence type="ECO:0000256" key="1">
    <source>
        <dbReference type="ARBA" id="ARBA00004162"/>
    </source>
</evidence>
<dbReference type="KEGG" id="lcre:Pla8534_27020"/>
<reference evidence="8 9" key="1">
    <citation type="submission" date="2019-02" db="EMBL/GenBank/DDBJ databases">
        <title>Deep-cultivation of Planctomycetes and their phenomic and genomic characterization uncovers novel biology.</title>
        <authorList>
            <person name="Wiegand S."/>
            <person name="Jogler M."/>
            <person name="Boedeker C."/>
            <person name="Pinto D."/>
            <person name="Vollmers J."/>
            <person name="Rivas-Marin E."/>
            <person name="Kohn T."/>
            <person name="Peeters S.H."/>
            <person name="Heuer A."/>
            <person name="Rast P."/>
            <person name="Oberbeckmann S."/>
            <person name="Bunk B."/>
            <person name="Jeske O."/>
            <person name="Meyerdierks A."/>
            <person name="Storesund J.E."/>
            <person name="Kallscheuer N."/>
            <person name="Luecker S."/>
            <person name="Lage O.M."/>
            <person name="Pohl T."/>
            <person name="Merkel B.J."/>
            <person name="Hornburger P."/>
            <person name="Mueller R.-W."/>
            <person name="Bruemmer F."/>
            <person name="Labrenz M."/>
            <person name="Spormann A.M."/>
            <person name="Op den Camp H."/>
            <person name="Overmann J."/>
            <person name="Amann R."/>
            <person name="Jetten M.S.M."/>
            <person name="Mascher T."/>
            <person name="Medema M.H."/>
            <person name="Devos D.P."/>
            <person name="Kaster A.-K."/>
            <person name="Ovreas L."/>
            <person name="Rohde M."/>
            <person name="Galperin M.Y."/>
            <person name="Jogler C."/>
        </authorList>
    </citation>
    <scope>NUCLEOTIDE SEQUENCE [LARGE SCALE GENOMIC DNA]</scope>
    <source>
        <strain evidence="8 9">Pla85_3_4</strain>
    </source>
</reference>
<keyword evidence="5" id="KW-1133">Transmembrane helix</keyword>
<evidence type="ECO:0000256" key="5">
    <source>
        <dbReference type="ARBA" id="ARBA00022989"/>
    </source>
</evidence>
<dbReference type="AlphaFoldDB" id="A0A518DST7"/>
<sequence length="137" mass="15293">MHLSKHKRQMNAKMNMTPMIDIVFLLIIFFMTVTQVSKVNSEKLDLPQQKGFDQQESDVIINIMQNGEIIIFGQPQSPLGLVEALEKEVQRQGGNPDRVKVTVRNDQAGTAGTFNEVCSLLNKLGLKRVTIATQNPG</sequence>
<proteinExistence type="inferred from homology"/>
<keyword evidence="6" id="KW-0472">Membrane</keyword>
<gene>
    <name evidence="8" type="ORF">Pla8534_27020</name>
</gene>
<dbReference type="PANTHER" id="PTHR30558">
    <property type="entry name" value="EXBD MEMBRANE COMPONENT OF PMF-DRIVEN MACROMOLECULE IMPORT SYSTEM"/>
    <property type="match status" value="1"/>
</dbReference>